<dbReference type="InterPro" id="IPR038765">
    <property type="entry name" value="Papain-like_cys_pep_sf"/>
</dbReference>
<evidence type="ECO:0000256" key="1">
    <source>
        <dbReference type="ARBA" id="ARBA00000707"/>
    </source>
</evidence>
<dbReference type="Gene3D" id="3.90.70.10">
    <property type="entry name" value="Cysteine proteinases"/>
    <property type="match status" value="1"/>
</dbReference>
<comment type="catalytic activity">
    <reaction evidence="1">
        <text>Thiol-dependent hydrolysis of ester, thioester, amide, peptide and isopeptide bonds formed by the C-terminal Gly of ubiquitin (a 76-residue protein attached to proteins as an intracellular targeting signal).</text>
        <dbReference type="EC" id="3.4.19.12"/>
    </reaction>
</comment>
<feature type="region of interest" description="Disordered" evidence="8">
    <location>
        <begin position="179"/>
        <end position="231"/>
    </location>
</feature>
<dbReference type="InterPro" id="IPR050185">
    <property type="entry name" value="Ub_carboxyl-term_hydrolase"/>
</dbReference>
<dbReference type="InterPro" id="IPR001394">
    <property type="entry name" value="Peptidase_C19_UCH"/>
</dbReference>
<feature type="compositionally biased region" description="Basic and acidic residues" evidence="8">
    <location>
        <begin position="997"/>
        <end position="1007"/>
    </location>
</feature>
<dbReference type="STRING" id="1789683.A0A1X7QWW6"/>
<dbReference type="SUPFAM" id="SSF52821">
    <property type="entry name" value="Rhodanese/Cell cycle control phosphatase"/>
    <property type="match status" value="1"/>
</dbReference>
<dbReference type="OrthoDB" id="292964at2759"/>
<evidence type="ECO:0000256" key="3">
    <source>
        <dbReference type="ARBA" id="ARBA00012759"/>
    </source>
</evidence>
<dbReference type="PROSITE" id="PS00973">
    <property type="entry name" value="USP_2"/>
    <property type="match status" value="1"/>
</dbReference>
<keyword evidence="11" id="KW-1185">Reference proteome</keyword>
<keyword evidence="7" id="KW-0788">Thiol protease</keyword>
<evidence type="ECO:0000256" key="4">
    <source>
        <dbReference type="ARBA" id="ARBA00022670"/>
    </source>
</evidence>
<dbReference type="SUPFAM" id="SSF54001">
    <property type="entry name" value="Cysteine proteinases"/>
    <property type="match status" value="1"/>
</dbReference>
<dbReference type="InterPro" id="IPR018200">
    <property type="entry name" value="USP_CS"/>
</dbReference>
<dbReference type="GO" id="GO:0004843">
    <property type="term" value="F:cysteine-type deubiquitinase activity"/>
    <property type="evidence" value="ECO:0007669"/>
    <property type="project" value="UniProtKB-EC"/>
</dbReference>
<dbReference type="Pfam" id="PF00443">
    <property type="entry name" value="UCH"/>
    <property type="match status" value="1"/>
</dbReference>
<dbReference type="EMBL" id="FXLY01000002">
    <property type="protein sequence ID" value="SMN17918.1"/>
    <property type="molecule type" value="Genomic_DNA"/>
</dbReference>
<feature type="domain" description="USP" evidence="9">
    <location>
        <begin position="705"/>
        <end position="1173"/>
    </location>
</feature>
<feature type="compositionally biased region" description="Polar residues" evidence="8">
    <location>
        <begin position="562"/>
        <end position="575"/>
    </location>
</feature>
<keyword evidence="6" id="KW-0378">Hydrolase</keyword>
<organism evidence="10 11">
    <name type="scientific">Maudiozyma saulgeensis</name>
    <dbReference type="NCBI Taxonomy" id="1789683"/>
    <lineage>
        <taxon>Eukaryota</taxon>
        <taxon>Fungi</taxon>
        <taxon>Dikarya</taxon>
        <taxon>Ascomycota</taxon>
        <taxon>Saccharomycotina</taxon>
        <taxon>Saccharomycetes</taxon>
        <taxon>Saccharomycetales</taxon>
        <taxon>Saccharomycetaceae</taxon>
        <taxon>Maudiozyma</taxon>
    </lineage>
</organism>
<keyword evidence="4 10" id="KW-0645">Protease</keyword>
<feature type="compositionally biased region" description="Pro residues" evidence="8">
    <location>
        <begin position="609"/>
        <end position="629"/>
    </location>
</feature>
<dbReference type="EC" id="3.4.19.12" evidence="3"/>
<dbReference type="GO" id="GO:0016579">
    <property type="term" value="P:protein deubiquitination"/>
    <property type="evidence" value="ECO:0007669"/>
    <property type="project" value="InterPro"/>
</dbReference>
<keyword evidence="5" id="KW-0833">Ubl conjugation pathway</keyword>
<evidence type="ECO:0000256" key="7">
    <source>
        <dbReference type="ARBA" id="ARBA00022807"/>
    </source>
</evidence>
<evidence type="ECO:0000256" key="5">
    <source>
        <dbReference type="ARBA" id="ARBA00022786"/>
    </source>
</evidence>
<evidence type="ECO:0000256" key="8">
    <source>
        <dbReference type="SAM" id="MobiDB-lite"/>
    </source>
</evidence>
<dbReference type="GO" id="GO:0006508">
    <property type="term" value="P:proteolysis"/>
    <property type="evidence" value="ECO:0007669"/>
    <property type="project" value="UniProtKB-KW"/>
</dbReference>
<name>A0A1X7QWW6_9SACH</name>
<evidence type="ECO:0000313" key="10">
    <source>
        <dbReference type="EMBL" id="SMN17918.1"/>
    </source>
</evidence>
<reference evidence="10 11" key="1">
    <citation type="submission" date="2017-04" db="EMBL/GenBank/DDBJ databases">
        <authorList>
            <person name="Afonso C.L."/>
            <person name="Miller P.J."/>
            <person name="Scott M.A."/>
            <person name="Spackman E."/>
            <person name="Goraichik I."/>
            <person name="Dimitrov K.M."/>
            <person name="Suarez D.L."/>
            <person name="Swayne D.E."/>
        </authorList>
    </citation>
    <scope>NUCLEOTIDE SEQUENCE [LARGE SCALE GENOMIC DNA]</scope>
</reference>
<evidence type="ECO:0000313" key="11">
    <source>
        <dbReference type="Proteomes" id="UP000196158"/>
    </source>
</evidence>
<dbReference type="Gene3D" id="3.40.250.10">
    <property type="entry name" value="Rhodanese-like domain"/>
    <property type="match status" value="1"/>
</dbReference>
<feature type="region of interest" description="Disordered" evidence="8">
    <location>
        <begin position="562"/>
        <end position="629"/>
    </location>
</feature>
<evidence type="ECO:0000256" key="6">
    <source>
        <dbReference type="ARBA" id="ARBA00022801"/>
    </source>
</evidence>
<dbReference type="PROSITE" id="PS50235">
    <property type="entry name" value="USP_3"/>
    <property type="match status" value="1"/>
</dbReference>
<dbReference type="InterPro" id="IPR036873">
    <property type="entry name" value="Rhodanese-like_dom_sf"/>
</dbReference>
<dbReference type="PANTHER" id="PTHR21646">
    <property type="entry name" value="UBIQUITIN CARBOXYL-TERMINAL HYDROLASE"/>
    <property type="match status" value="1"/>
</dbReference>
<accession>A0A1X7QWW6</accession>
<dbReference type="PROSITE" id="PS00972">
    <property type="entry name" value="USP_1"/>
    <property type="match status" value="1"/>
</dbReference>
<proteinExistence type="inferred from homology"/>
<sequence length="1174" mass="136739">MNKEKVVLFSPEYSPELAKRIKSIYKDDIKHYYSQLKLEKLIDLLEHTQYLFELYVRFVNDKNDNDSLTSYIIGCFYVYLIMPKSIQFQTKNKDYSIYTDMKAIYEGQMNMTNVRLMVRDEIDHILDRTSPEQINLTQLMERKRAYSVPDDSISESLQKLKINDPMITTTTKNLDEIIPYKNNQNGSQPAGSSYSSSITSTEDDEYNSSNVFSGHQDTDRLPINSDSELFTDEGDSASQLWTAPALEPNDQLKIALYSEPLTLPAIPTEEDFSQPIEFPKYNEVNEGANASNISGTNNTISDKRAPLLRARTESIAMSMFDESNNRNLYENNAYPYSNYRKSPLGSSEELIADRSLTHRKNSYHSVYMMENDNDELKNENYYDQTDDFIRSIERLEKQSIITAPELFSILTNPIDRKKLLLIDLRLEKRYAYNNIIADNYVQLDPTVLWDSEKGTPIYDIKIIEQSLNNELFTHRNEFDYIVYYSDMKTYMKLNFDYHFVLFYLLITSVKSTDKFKRAPTALLGGFEKWKKMMHKYTKEYDIDVRQYIYGPYDREGKKISQTVASPTNTDSNNDRQAPYPSEKVSNNKFPEAPSFRPPEVPFRIRKRPPPPPPATRPKTPPPPMLAPPGIPPRLPAKIKMERNSNSPITRIPSHIPVLPSTIPENRQMTKFELFENKNKQSVKTRSYSIPTIEKNSNIFVSLSITGLRNLGNTCYINSMIQCLFSTTAFRDLFLSNEYEKYLNMSDKHISANSRKLSLSKSLNILFRKMYLNGGCSVVPIAFLKTCSILRPDLKIPDDQQDTQEFLMLMLDRLHDELSKQNEVVNKNPKLLLYDTAHLKVNEKEYKKWFDENVMGNGLSPIDDFFQGQMESCLQCERCGYCTYNYSSFYVLSLAIPKKQKSFTKLSKSINLEDCISMFTADEILSGENAWNCPRCYEEQKRKLLEKKKKVKQSQNLQIPTKSHERSREKHSIFKFGGSKRKKPKTINRSLSPFRLIKRSESKNREQENSIPITSSSEADHRYNTYEESEDDFDELDDEKLRHWKNKKLVTVKTLNFITLPKVLMIHLSRFYYDLTKKNNTIITYPLILTMTLKNKEVVKYRLYALVNHTGNLISGHYTSLINKDYDHSLGGKEQKWYYFDDEVVKEERNHGNIDNGINKISSKDVYVLFYQRIN</sequence>
<comment type="similarity">
    <text evidence="2">Belongs to the peptidase C19 family.</text>
</comment>
<protein>
    <recommendedName>
        <fullName evidence="3">ubiquitinyl hydrolase 1</fullName>
        <ecNumber evidence="3">3.4.19.12</ecNumber>
    </recommendedName>
</protein>
<dbReference type="AlphaFoldDB" id="A0A1X7QWW6"/>
<feature type="compositionally biased region" description="Polar residues" evidence="8">
    <location>
        <begin position="181"/>
        <end position="191"/>
    </location>
</feature>
<gene>
    <name evidence="10" type="ORF">KASA_0Q02959G</name>
</gene>
<dbReference type="Proteomes" id="UP000196158">
    <property type="component" value="Unassembled WGS sequence"/>
</dbReference>
<evidence type="ECO:0000259" key="9">
    <source>
        <dbReference type="PROSITE" id="PS50235"/>
    </source>
</evidence>
<evidence type="ECO:0000256" key="2">
    <source>
        <dbReference type="ARBA" id="ARBA00009085"/>
    </source>
</evidence>
<dbReference type="PANTHER" id="PTHR21646:SF24">
    <property type="entry name" value="UBIQUITIN CARBOXYL-TERMINAL HYDROLASE"/>
    <property type="match status" value="1"/>
</dbReference>
<feature type="region of interest" description="Disordered" evidence="8">
    <location>
        <begin position="997"/>
        <end position="1020"/>
    </location>
</feature>
<dbReference type="InterPro" id="IPR028889">
    <property type="entry name" value="USP"/>
</dbReference>